<reference evidence="2 4" key="2">
    <citation type="submission" date="2021-03" db="EMBL/GenBank/DDBJ databases">
        <title>Mucilaginibacter strains isolated from gold and copper mining confer multi heavy-metal resistance.</title>
        <authorList>
            <person name="Li Y."/>
        </authorList>
    </citation>
    <scope>NUCLEOTIDE SEQUENCE [LARGE SCALE GENOMIC DNA]</scope>
    <source>
        <strain evidence="2 4">P2-4</strain>
    </source>
</reference>
<protein>
    <submittedName>
        <fullName evidence="1">Uncharacterized protein</fullName>
    </submittedName>
</protein>
<dbReference type="AlphaFoldDB" id="A0AAE6MHA4"/>
<evidence type="ECO:0000313" key="4">
    <source>
        <dbReference type="Proteomes" id="UP000663940"/>
    </source>
</evidence>
<dbReference type="EMBL" id="CP043451">
    <property type="protein sequence ID" value="QEM03049.1"/>
    <property type="molecule type" value="Genomic_DNA"/>
</dbReference>
<evidence type="ECO:0000313" key="1">
    <source>
        <dbReference type="EMBL" id="QEM03049.1"/>
    </source>
</evidence>
<keyword evidence="4" id="KW-1185">Reference proteome</keyword>
<dbReference type="EMBL" id="CP071880">
    <property type="protein sequence ID" value="QTE48203.1"/>
    <property type="molecule type" value="Genomic_DNA"/>
</dbReference>
<dbReference type="RefSeq" id="WP_112658499.1">
    <property type="nucleotide sequence ID" value="NZ_CP043451.1"/>
</dbReference>
<evidence type="ECO:0000313" key="3">
    <source>
        <dbReference type="Proteomes" id="UP000250557"/>
    </source>
</evidence>
<dbReference type="Proteomes" id="UP000663940">
    <property type="component" value="Chromosome"/>
</dbReference>
<evidence type="ECO:0000313" key="2">
    <source>
        <dbReference type="EMBL" id="QTE48203.1"/>
    </source>
</evidence>
<dbReference type="Proteomes" id="UP000250557">
    <property type="component" value="Chromosome"/>
</dbReference>
<accession>A0AAE6MHA4</accession>
<proteinExistence type="predicted"/>
<name>A0AAE6MHA4_9SPHI</name>
<sequence>MSNGLSVLERKIEDLFKEEPFDQVDEELFKWLIFSYFQKGNGIKNLNSLDFERFKEKLAVLVDAIYQWHQERKDLEKT</sequence>
<organism evidence="1 3">
    <name type="scientific">Mucilaginibacter rubeus</name>
    <dbReference type="NCBI Taxonomy" id="2027860"/>
    <lineage>
        <taxon>Bacteria</taxon>
        <taxon>Pseudomonadati</taxon>
        <taxon>Bacteroidota</taxon>
        <taxon>Sphingobacteriia</taxon>
        <taxon>Sphingobacteriales</taxon>
        <taxon>Sphingobacteriaceae</taxon>
        <taxon>Mucilaginibacter</taxon>
    </lineage>
</organism>
<gene>
    <name evidence="1" type="ORF">DIU31_005765</name>
    <name evidence="2" type="ORF">J3L21_21960</name>
</gene>
<reference evidence="1 3" key="1">
    <citation type="submission" date="2019-08" db="EMBL/GenBank/DDBJ databases">
        <title>Comparative genome analysis confer to the adaptation heavy metal polluted environment.</title>
        <authorList>
            <person name="Li Y."/>
        </authorList>
    </citation>
    <scope>NUCLEOTIDE SEQUENCE [LARGE SCALE GENOMIC DNA]</scope>
    <source>
        <strain evidence="1 3">P2</strain>
    </source>
</reference>